<organism evidence="1 2">
    <name type="scientific">Triticum urartu</name>
    <name type="common">Red wild einkorn</name>
    <name type="synonym">Crithodium urartu</name>
    <dbReference type="NCBI Taxonomy" id="4572"/>
    <lineage>
        <taxon>Eukaryota</taxon>
        <taxon>Viridiplantae</taxon>
        <taxon>Streptophyta</taxon>
        <taxon>Embryophyta</taxon>
        <taxon>Tracheophyta</taxon>
        <taxon>Spermatophyta</taxon>
        <taxon>Magnoliopsida</taxon>
        <taxon>Liliopsida</taxon>
        <taxon>Poales</taxon>
        <taxon>Poaceae</taxon>
        <taxon>BOP clade</taxon>
        <taxon>Pooideae</taxon>
        <taxon>Triticodae</taxon>
        <taxon>Triticeae</taxon>
        <taxon>Triticinae</taxon>
        <taxon>Triticum</taxon>
    </lineage>
</organism>
<reference evidence="1" key="2">
    <citation type="submission" date="2018-03" db="EMBL/GenBank/DDBJ databases">
        <title>The Triticum urartu genome reveals the dynamic nature of wheat genome evolution.</title>
        <authorList>
            <person name="Ling H."/>
            <person name="Ma B."/>
            <person name="Shi X."/>
            <person name="Liu H."/>
            <person name="Dong L."/>
            <person name="Sun H."/>
            <person name="Cao Y."/>
            <person name="Gao Q."/>
            <person name="Zheng S."/>
            <person name="Li Y."/>
            <person name="Yu Y."/>
            <person name="Du H."/>
            <person name="Qi M."/>
            <person name="Li Y."/>
            <person name="Yu H."/>
            <person name="Cui Y."/>
            <person name="Wang N."/>
            <person name="Chen C."/>
            <person name="Wu H."/>
            <person name="Zhao Y."/>
            <person name="Zhang J."/>
            <person name="Li Y."/>
            <person name="Zhou W."/>
            <person name="Zhang B."/>
            <person name="Hu W."/>
            <person name="Eijk M."/>
            <person name="Tang J."/>
            <person name="Witsenboer H."/>
            <person name="Zhao S."/>
            <person name="Li Z."/>
            <person name="Zhang A."/>
            <person name="Wang D."/>
            <person name="Liang C."/>
        </authorList>
    </citation>
    <scope>NUCLEOTIDE SEQUENCE [LARGE SCALE GENOMIC DNA]</scope>
    <source>
        <strain evidence="1">cv. G1812</strain>
    </source>
</reference>
<evidence type="ECO:0000313" key="2">
    <source>
        <dbReference type="Proteomes" id="UP000015106"/>
    </source>
</evidence>
<proteinExistence type="predicted"/>
<evidence type="ECO:0000313" key="1">
    <source>
        <dbReference type="EnsemblPlants" id="TuG1812G0100003815.01.T03"/>
    </source>
</evidence>
<reference evidence="2" key="1">
    <citation type="journal article" date="2013" name="Nature">
        <title>Draft genome of the wheat A-genome progenitor Triticum urartu.</title>
        <authorList>
            <person name="Ling H.Q."/>
            <person name="Zhao S."/>
            <person name="Liu D."/>
            <person name="Wang J."/>
            <person name="Sun H."/>
            <person name="Zhang C."/>
            <person name="Fan H."/>
            <person name="Li D."/>
            <person name="Dong L."/>
            <person name="Tao Y."/>
            <person name="Gao C."/>
            <person name="Wu H."/>
            <person name="Li Y."/>
            <person name="Cui Y."/>
            <person name="Guo X."/>
            <person name="Zheng S."/>
            <person name="Wang B."/>
            <person name="Yu K."/>
            <person name="Liang Q."/>
            <person name="Yang W."/>
            <person name="Lou X."/>
            <person name="Chen J."/>
            <person name="Feng M."/>
            <person name="Jian J."/>
            <person name="Zhang X."/>
            <person name="Luo G."/>
            <person name="Jiang Y."/>
            <person name="Liu J."/>
            <person name="Wang Z."/>
            <person name="Sha Y."/>
            <person name="Zhang B."/>
            <person name="Wu H."/>
            <person name="Tang D."/>
            <person name="Shen Q."/>
            <person name="Xue P."/>
            <person name="Zou S."/>
            <person name="Wang X."/>
            <person name="Liu X."/>
            <person name="Wang F."/>
            <person name="Yang Y."/>
            <person name="An X."/>
            <person name="Dong Z."/>
            <person name="Zhang K."/>
            <person name="Zhang X."/>
            <person name="Luo M.C."/>
            <person name="Dvorak J."/>
            <person name="Tong Y."/>
            <person name="Wang J."/>
            <person name="Yang H."/>
            <person name="Li Z."/>
            <person name="Wang D."/>
            <person name="Zhang A."/>
            <person name="Wang J."/>
        </authorList>
    </citation>
    <scope>NUCLEOTIDE SEQUENCE</scope>
    <source>
        <strain evidence="2">cv. G1812</strain>
    </source>
</reference>
<dbReference type="EnsemblPlants" id="TuG1812G0100003815.01.T03">
    <property type="protein sequence ID" value="TuG1812G0100003815.01.T03"/>
    <property type="gene ID" value="TuG1812G0100003815.01"/>
</dbReference>
<reference evidence="1" key="3">
    <citation type="submission" date="2022-06" db="UniProtKB">
        <authorList>
            <consortium name="EnsemblPlants"/>
        </authorList>
    </citation>
    <scope>IDENTIFICATION</scope>
</reference>
<accession>A0A8R7K4V9</accession>
<dbReference type="Gramene" id="TuG1812G0100003815.01.T03">
    <property type="protein sequence ID" value="TuG1812G0100003815.01.T03"/>
    <property type="gene ID" value="TuG1812G0100003815.01"/>
</dbReference>
<dbReference type="AlphaFoldDB" id="A0A8R7K4V9"/>
<dbReference type="Proteomes" id="UP000015106">
    <property type="component" value="Chromosome 1"/>
</dbReference>
<name>A0A8R7K4V9_TRIUA</name>
<keyword evidence="2" id="KW-1185">Reference proteome</keyword>
<protein>
    <submittedName>
        <fullName evidence="1">Uncharacterized protein</fullName>
    </submittedName>
</protein>
<sequence>MEMEPMFSKGCWSLIHGENAATNLHSCTVSGQTQTVWIPDPWYVALMLYEQSPFSCLGSHDFQQLSGHYDSV</sequence>